<sequence>MRRFGRVHEYAGDFGASAKSMLGTGNKPQEGEVRAFVETHPTLVVPGAVVPLGLELSVDSGLVRALQACSDPEDVHRLRVVLLPAECIGVDFLGVLGEVVSVRESHEMDVIACTVHALCYARVPAAFATDRTPREARGCWALATSQADWTRVGARVHFLSAMFGTSDGEVFARRRGLLSRQLSESAPSIIRKGDRDGRLLSPPSAALAAAAEAATAQLARHVQRYRARTDPVLPEDLSPVRADESYMLVAIAVTGASLPWLPPSLAPCPGSALRALCTVMNDYILAGDRERADENVAIARSVFPETSGPVFTASNGATARLLVQPPSASRVAVYDGASPAFSYVEDYFWVPLVEQDGARVLGWRFVDAGAVVAALILNTPGFSPRPRLELSHTQRLHAEAVMHAVMQGGVAGFWAFVNCVAKRARVPPRNLVSFRRGMRRWMQTQTGVAPRLNTPTMPACVALLLASAAADFARSGRPACFDATSPQFHREALRQLEECDIASRISALLAANSGLAASLLSRATRAHNAALANSASTCLLVGSILPAAGPGVESNASLWAQLHDAIMSRLLCEVPRADALLELVVALATSGRFSMTDVERIPGTLATVNAAAAASGVFCRSDVV</sequence>
<dbReference type="Proteomes" id="UP000324907">
    <property type="component" value="Unassembled WGS sequence"/>
</dbReference>
<dbReference type="AlphaFoldDB" id="A0A5A8CH75"/>
<dbReference type="EMBL" id="VLTL01000212">
    <property type="protein sequence ID" value="KAA0151979.1"/>
    <property type="molecule type" value="Genomic_DNA"/>
</dbReference>
<evidence type="ECO:0000313" key="2">
    <source>
        <dbReference type="Proteomes" id="UP000324907"/>
    </source>
</evidence>
<organism evidence="1 2">
    <name type="scientific">Cafeteria roenbergensis</name>
    <name type="common">Marine flagellate</name>
    <dbReference type="NCBI Taxonomy" id="33653"/>
    <lineage>
        <taxon>Eukaryota</taxon>
        <taxon>Sar</taxon>
        <taxon>Stramenopiles</taxon>
        <taxon>Bigyra</taxon>
        <taxon>Opalozoa</taxon>
        <taxon>Bicosoecida</taxon>
        <taxon>Cafeteriaceae</taxon>
        <taxon>Cafeteria</taxon>
    </lineage>
</organism>
<proteinExistence type="predicted"/>
<gene>
    <name evidence="1" type="ORF">FNF28_07073</name>
</gene>
<protein>
    <submittedName>
        <fullName evidence="1">Uncharacterized protein</fullName>
    </submittedName>
</protein>
<name>A0A5A8CH75_CAFRO</name>
<evidence type="ECO:0000313" key="1">
    <source>
        <dbReference type="EMBL" id="KAA0151979.1"/>
    </source>
</evidence>
<accession>A0A5A8CH75</accession>
<comment type="caution">
    <text evidence="1">The sequence shown here is derived from an EMBL/GenBank/DDBJ whole genome shotgun (WGS) entry which is preliminary data.</text>
</comment>
<reference evidence="1 2" key="1">
    <citation type="submission" date="2019-07" db="EMBL/GenBank/DDBJ databases">
        <title>Genomes of Cafeteria roenbergensis.</title>
        <authorList>
            <person name="Fischer M.G."/>
            <person name="Hackl T."/>
            <person name="Roman M."/>
        </authorList>
    </citation>
    <scope>NUCLEOTIDE SEQUENCE [LARGE SCALE GENOMIC DNA]</scope>
    <source>
        <strain evidence="1 2">RCC970-E3</strain>
    </source>
</reference>